<accession>A4CDN2</accession>
<dbReference type="RefSeq" id="WP_009838937.1">
    <property type="nucleotide sequence ID" value="NZ_AAOH01000007.1"/>
</dbReference>
<dbReference type="Proteomes" id="UP000006201">
    <property type="component" value="Unassembled WGS sequence"/>
</dbReference>
<reference evidence="1 2" key="1">
    <citation type="submission" date="2006-02" db="EMBL/GenBank/DDBJ databases">
        <authorList>
            <person name="Moran M.A."/>
            <person name="Kjelleberg S."/>
            <person name="Egan S."/>
            <person name="Saunders N."/>
            <person name="Thomas T."/>
            <person name="Ferriera S."/>
            <person name="Johnson J."/>
            <person name="Kravitz S."/>
            <person name="Halpern A."/>
            <person name="Remington K."/>
            <person name="Beeson K."/>
            <person name="Tran B."/>
            <person name="Rogers Y.-H."/>
            <person name="Friedman R."/>
            <person name="Venter J.C."/>
        </authorList>
    </citation>
    <scope>NUCLEOTIDE SEQUENCE [LARGE SCALE GENOMIC DNA]</scope>
    <source>
        <strain evidence="1 2">D2</strain>
    </source>
</reference>
<protein>
    <submittedName>
        <fullName evidence="1">Uncharacterized protein</fullName>
    </submittedName>
</protein>
<proteinExistence type="predicted"/>
<dbReference type="OrthoDB" id="9789940at2"/>
<dbReference type="AlphaFoldDB" id="A4CDN2"/>
<organism evidence="1 2">
    <name type="scientific">Pseudoalteromonas tunicata D2</name>
    <dbReference type="NCBI Taxonomy" id="87626"/>
    <lineage>
        <taxon>Bacteria</taxon>
        <taxon>Pseudomonadati</taxon>
        <taxon>Pseudomonadota</taxon>
        <taxon>Gammaproteobacteria</taxon>
        <taxon>Alteromonadales</taxon>
        <taxon>Pseudoalteromonadaceae</taxon>
        <taxon>Pseudoalteromonas</taxon>
    </lineage>
</organism>
<keyword evidence="2" id="KW-1185">Reference proteome</keyword>
<gene>
    <name evidence="1" type="ORF">PTD2_05370</name>
</gene>
<dbReference type="STRING" id="87626.PTD2_05370"/>
<comment type="caution">
    <text evidence="1">The sequence shown here is derived from an EMBL/GenBank/DDBJ whole genome shotgun (WGS) entry which is preliminary data.</text>
</comment>
<dbReference type="EMBL" id="AAOH01000007">
    <property type="protein sequence ID" value="EAR27074.1"/>
    <property type="molecule type" value="Genomic_DNA"/>
</dbReference>
<evidence type="ECO:0000313" key="2">
    <source>
        <dbReference type="Proteomes" id="UP000006201"/>
    </source>
</evidence>
<name>A4CDN2_9GAMM</name>
<dbReference type="HOGENOM" id="CLU_2001958_0_0_6"/>
<sequence length="124" mass="13506">MNSQFLDICGPLAFNEAGQATGSLRLDKYQGNMQLTADALLLEGIHQSAVRLGRTVIPNAKQAQARVLPVCIKSFQAFANIELAHYDVHCCAEPFGHSARVKINVFDQRDNTPLANAEITVALL</sequence>
<evidence type="ECO:0000313" key="1">
    <source>
        <dbReference type="EMBL" id="EAR27074.1"/>
    </source>
</evidence>